<comment type="caution">
    <text evidence="2">The sequence shown here is derived from an EMBL/GenBank/DDBJ whole genome shotgun (WGS) entry which is preliminary data.</text>
</comment>
<organism evidence="2 3">
    <name type="scientific">Candidatus Phytoplasma pruni</name>
    <dbReference type="NCBI Taxonomy" id="479893"/>
    <lineage>
        <taxon>Bacteria</taxon>
        <taxon>Bacillati</taxon>
        <taxon>Mycoplasmatota</taxon>
        <taxon>Mollicutes</taxon>
        <taxon>Acholeplasmatales</taxon>
        <taxon>Acholeplasmataceae</taxon>
        <taxon>Candidatus Phytoplasma</taxon>
        <taxon>16SrIII (X-disease group)</taxon>
    </lineage>
</organism>
<dbReference type="Proteomes" id="UP000037386">
    <property type="component" value="Unassembled WGS sequence"/>
</dbReference>
<proteinExistence type="predicted"/>
<reference evidence="3" key="1">
    <citation type="submission" date="2015-05" db="EMBL/GenBank/DDBJ databases">
        <title>Draft genome sequence of 'Candidatus Phytoplasma Pruni' strain CX, a plant pathogenic bacterium.</title>
        <authorList>
            <person name="Lee I.-M."/>
            <person name="Bottner-Parker K.D."/>
            <person name="Shao J."/>
            <person name="Gundersen-Rindal D.E."/>
            <person name="Zhao Y."/>
            <person name="Davis R.E."/>
        </authorList>
    </citation>
    <scope>NUCLEOTIDE SEQUENCE [LARGE SCALE GENOMIC DNA]</scope>
    <source>
        <strain evidence="3">CX</strain>
    </source>
</reference>
<protein>
    <submittedName>
        <fullName evidence="2">Uncharacterized protein</fullName>
    </submittedName>
</protein>
<sequence length="417" mass="48470">MNYKEFIRKHKKIITLVAIGLLGILLIVGVFFGVKSFIKDNKDESSSTSVISNTTPEKEQTALKILNEKVADSGLLIFLSFLSNDKYTNALTKNINFRKSIYHSLNRKNLEQTNDNFKLSSSPVLFTKAFFNDNHVYFPAKNFPFNEEDAKAYKDDKLENDGFDEDKALNLLQQAWDDLTTEQKQENYKLNLLFQEEDLEEYLEETKLKDLTDSILKQIKHLFTTFINKNNLPENQIKMQIVDKINNTQDPSQNMNMCLSIIPEKAERNEENCNEANDYWEAKYYWYIINDVLNSGGIGEEKITLNFSPLKIYLDEEKQQGNEIDTQFFSGLKSETGNQYDIAYPGVDPQTGLFTSSHKEFLCFYDNVILKLLPRGSNKTQEKQLIQQTYEEIFIKLLALIKDYRFHIPLVNYIAKN</sequence>
<dbReference type="RefSeq" id="WP_235443173.1">
    <property type="nucleotide sequence ID" value="NZ_LHCF01000002.1"/>
</dbReference>
<feature type="transmembrane region" description="Helical" evidence="1">
    <location>
        <begin position="12"/>
        <end position="34"/>
    </location>
</feature>
<keyword evidence="1" id="KW-0812">Transmembrane</keyword>
<evidence type="ECO:0000313" key="3">
    <source>
        <dbReference type="Proteomes" id="UP000037386"/>
    </source>
</evidence>
<gene>
    <name evidence="2" type="ORF">CPX_001365</name>
</gene>
<keyword evidence="1" id="KW-0472">Membrane</keyword>
<keyword evidence="1" id="KW-1133">Transmembrane helix</keyword>
<name>A0A0M1N0H4_9MOLU</name>
<evidence type="ECO:0000313" key="2">
    <source>
        <dbReference type="EMBL" id="KOR75663.1"/>
    </source>
</evidence>
<dbReference type="EMBL" id="LHCF01000002">
    <property type="protein sequence ID" value="KOR75663.1"/>
    <property type="molecule type" value="Genomic_DNA"/>
</dbReference>
<evidence type="ECO:0000256" key="1">
    <source>
        <dbReference type="SAM" id="Phobius"/>
    </source>
</evidence>
<dbReference type="AlphaFoldDB" id="A0A0M1N0H4"/>
<dbReference type="SMR" id="A0A0M1N0H4"/>
<accession>A0A0M1N0H4</accession>
<dbReference type="PATRIC" id="fig|479893.3.peg.145"/>